<evidence type="ECO:0000256" key="4">
    <source>
        <dbReference type="ARBA" id="ARBA00023015"/>
    </source>
</evidence>
<evidence type="ECO:0000256" key="6">
    <source>
        <dbReference type="ARBA" id="ARBA00023163"/>
    </source>
</evidence>
<accession>A0A0M8MJX1</accession>
<comment type="caution">
    <text evidence="10">The sequence shown here is derived from an EMBL/GenBank/DDBJ whole genome shotgun (WGS) entry which is preliminary data.</text>
</comment>
<dbReference type="Gene3D" id="6.10.140.1520">
    <property type="match status" value="1"/>
</dbReference>
<dbReference type="GeneID" id="28727878"/>
<comment type="subcellular location">
    <subcellularLocation>
        <location evidence="1 8">Nucleus</location>
    </subcellularLocation>
</comment>
<evidence type="ECO:0000256" key="9">
    <source>
        <dbReference type="SAM" id="MobiDB-lite"/>
    </source>
</evidence>
<dbReference type="OrthoDB" id="10253553at2759"/>
<dbReference type="InterPro" id="IPR037212">
    <property type="entry name" value="Med7/Med21-like"/>
</dbReference>
<dbReference type="AlphaFoldDB" id="A0A0M8MJX1"/>
<evidence type="ECO:0000256" key="1">
    <source>
        <dbReference type="ARBA" id="ARBA00004123"/>
    </source>
</evidence>
<dbReference type="GO" id="GO:0003712">
    <property type="term" value="F:transcription coregulator activity"/>
    <property type="evidence" value="ECO:0007669"/>
    <property type="project" value="InterPro"/>
</dbReference>
<dbReference type="EMBL" id="LGAV01000007">
    <property type="protein sequence ID" value="KOS13048.1"/>
    <property type="molecule type" value="Genomic_DNA"/>
</dbReference>
<name>A0A0M8MJX1_9BASI</name>
<keyword evidence="4 8" id="KW-0805">Transcription regulation</keyword>
<comment type="similarity">
    <text evidence="2 8">Belongs to the Mediator complex subunit 7 family.</text>
</comment>
<protein>
    <recommendedName>
        <fullName evidence="3 8">Mediator of RNA polymerase II transcription subunit 7</fullName>
    </recommendedName>
</protein>
<comment type="function">
    <text evidence="8">Component of the Mediator complex, a coactivator involved in the regulated transcription of nearly all RNA polymerase II-dependent genes. Mediator functions as a bridge to convey information from gene-specific regulatory proteins to the basal RNA polymerase II transcription machinery.</text>
</comment>
<evidence type="ECO:0000256" key="2">
    <source>
        <dbReference type="ARBA" id="ARBA00009994"/>
    </source>
</evidence>
<sequence>MDTETPSQEPETVPETLGNTSVFPPPPSVYRHFTLANAAWLDLLQSCKANDATLLADAQASEEARIAEQTKALTMAKGALPYAPPTIDLERTLSPPKVEWIEEDGGYQLFGQRWPIPDTAPSLEQLGIRPLFSADDLDHRHVLQQLLRTLLQTYFELTCDLLRPIQPYDVWVPAPHSEGGTEDAAPPNGTWISSSRLKDRLQHMETVVINFLYLLNQLRPTQSRAALATMMRTQVQRKREAAAQLRAKCEAIRTELASLEM</sequence>
<dbReference type="Gene3D" id="6.10.140.200">
    <property type="match status" value="1"/>
</dbReference>
<dbReference type="STRING" id="77020.A0A0M8MJX1"/>
<dbReference type="InterPro" id="IPR009244">
    <property type="entry name" value="Mediatior_Med7"/>
</dbReference>
<comment type="subunit">
    <text evidence="8">Component of the Mediator complex.</text>
</comment>
<dbReference type="GO" id="GO:0016592">
    <property type="term" value="C:mediator complex"/>
    <property type="evidence" value="ECO:0007669"/>
    <property type="project" value="InterPro"/>
</dbReference>
<dbReference type="Pfam" id="PF05983">
    <property type="entry name" value="Med7"/>
    <property type="match status" value="1"/>
</dbReference>
<evidence type="ECO:0000256" key="7">
    <source>
        <dbReference type="ARBA" id="ARBA00023242"/>
    </source>
</evidence>
<keyword evidence="6 8" id="KW-0804">Transcription</keyword>
<keyword evidence="5 8" id="KW-0010">Activator</keyword>
<reference evidence="10 11" key="1">
    <citation type="submission" date="2015-07" db="EMBL/GenBank/DDBJ databases">
        <title>Draft Genome Sequence of Malassezia furfur CBS1878 and Malassezia pachydermatis CBS1879.</title>
        <authorList>
            <person name="Triana S."/>
            <person name="Ohm R."/>
            <person name="Gonzalez A."/>
            <person name="DeCock H."/>
            <person name="Restrepo S."/>
            <person name="Celis A."/>
        </authorList>
    </citation>
    <scope>NUCLEOTIDE SEQUENCE [LARGE SCALE GENOMIC DNA]</scope>
    <source>
        <strain evidence="10 11">CBS 1879</strain>
    </source>
</reference>
<dbReference type="RefSeq" id="XP_017990680.1">
    <property type="nucleotide sequence ID" value="XM_018136003.1"/>
</dbReference>
<keyword evidence="11" id="KW-1185">Reference proteome</keyword>
<dbReference type="GO" id="GO:0070847">
    <property type="term" value="C:core mediator complex"/>
    <property type="evidence" value="ECO:0007669"/>
    <property type="project" value="TreeGrafter"/>
</dbReference>
<organism evidence="10 11">
    <name type="scientific">Malassezia pachydermatis</name>
    <dbReference type="NCBI Taxonomy" id="77020"/>
    <lineage>
        <taxon>Eukaryota</taxon>
        <taxon>Fungi</taxon>
        <taxon>Dikarya</taxon>
        <taxon>Basidiomycota</taxon>
        <taxon>Ustilaginomycotina</taxon>
        <taxon>Malasseziomycetes</taxon>
        <taxon>Malasseziales</taxon>
        <taxon>Malasseziaceae</taxon>
        <taxon>Malassezia</taxon>
    </lineage>
</organism>
<dbReference type="SUPFAM" id="SSF140718">
    <property type="entry name" value="Mediator hinge subcomplex-like"/>
    <property type="match status" value="1"/>
</dbReference>
<gene>
    <name evidence="10" type="ORF">Malapachy_1499</name>
</gene>
<evidence type="ECO:0000313" key="11">
    <source>
        <dbReference type="Proteomes" id="UP000037751"/>
    </source>
</evidence>
<dbReference type="VEuPathDB" id="FungiDB:Malapachy_1499"/>
<dbReference type="PANTHER" id="PTHR21428">
    <property type="entry name" value="MEDIATOR OF RNA POLYMERASE II TRANSCRIPTION SUBUNIT 7"/>
    <property type="match status" value="1"/>
</dbReference>
<dbReference type="PANTHER" id="PTHR21428:SF11">
    <property type="entry name" value="MEDIATOR OF RNA POLYMERASE II TRANSCRIPTION SUBUNIT 7"/>
    <property type="match status" value="1"/>
</dbReference>
<evidence type="ECO:0000256" key="8">
    <source>
        <dbReference type="RuleBase" id="RU364060"/>
    </source>
</evidence>
<dbReference type="GO" id="GO:0006357">
    <property type="term" value="P:regulation of transcription by RNA polymerase II"/>
    <property type="evidence" value="ECO:0007669"/>
    <property type="project" value="InterPro"/>
</dbReference>
<keyword evidence="7 8" id="KW-0539">Nucleus</keyword>
<dbReference type="Proteomes" id="UP000037751">
    <property type="component" value="Unassembled WGS sequence"/>
</dbReference>
<evidence type="ECO:0000313" key="10">
    <source>
        <dbReference type="EMBL" id="KOS13048.1"/>
    </source>
</evidence>
<evidence type="ECO:0000256" key="3">
    <source>
        <dbReference type="ARBA" id="ARBA00020631"/>
    </source>
</evidence>
<proteinExistence type="inferred from homology"/>
<feature type="compositionally biased region" description="Polar residues" evidence="9">
    <location>
        <begin position="1"/>
        <end position="10"/>
    </location>
</feature>
<feature type="region of interest" description="Disordered" evidence="9">
    <location>
        <begin position="1"/>
        <end position="23"/>
    </location>
</feature>
<dbReference type="InterPro" id="IPR044888">
    <property type="entry name" value="Mediatior_Med7_sf"/>
</dbReference>
<evidence type="ECO:0000256" key="5">
    <source>
        <dbReference type="ARBA" id="ARBA00023159"/>
    </source>
</evidence>